<dbReference type="Proteomes" id="UP000632138">
    <property type="component" value="Unassembled WGS sequence"/>
</dbReference>
<comment type="caution">
    <text evidence="2">The sequence shown here is derived from an EMBL/GenBank/DDBJ whole genome shotgun (WGS) entry which is preliminary data.</text>
</comment>
<sequence>MVSEQLRRVTHPMAQFDGLAIDVSDVEAQAEFWRVALGGRVREDGDGQLRVVPGPGRPGREIMRLREVERPGPDDARVHVDLRLPGEEPHGLVAAGARLVRSPGPDPWFVLADPEGNQFCAFGASDGRSPGMFELVVKCADPYGLARWWAAVLGGEVEEEGEAASVAGAPDFPWDYMVFDPVPGINQYRGRVHWHLVGREREPFALLQAGATVMAEPARTRPWWVLADPEGNRFCVSPPPTG</sequence>
<name>A0ABS2A3W2_9ACTN</name>
<dbReference type="EMBL" id="JAENHP010000001">
    <property type="protein sequence ID" value="MBM2614530.1"/>
    <property type="molecule type" value="Genomic_DNA"/>
</dbReference>
<accession>A0ABS2A3W2</accession>
<protein>
    <recommendedName>
        <fullName evidence="1">Glyoxalase-like domain-containing protein</fullName>
    </recommendedName>
</protein>
<dbReference type="CDD" id="cd06587">
    <property type="entry name" value="VOC"/>
    <property type="match status" value="1"/>
</dbReference>
<dbReference type="PANTHER" id="PTHR35908">
    <property type="entry name" value="HYPOTHETICAL FUSION PROTEIN"/>
    <property type="match status" value="1"/>
</dbReference>
<feature type="domain" description="Glyoxalase-like" evidence="1">
    <location>
        <begin position="19"/>
        <end position="121"/>
    </location>
</feature>
<dbReference type="SUPFAM" id="SSF54593">
    <property type="entry name" value="Glyoxalase/Bleomycin resistance protein/Dihydroxybiphenyl dioxygenase"/>
    <property type="match status" value="2"/>
</dbReference>
<evidence type="ECO:0000313" key="2">
    <source>
        <dbReference type="EMBL" id="MBM2614530.1"/>
    </source>
</evidence>
<dbReference type="PANTHER" id="PTHR35908:SF1">
    <property type="entry name" value="CONSERVED PROTEIN"/>
    <property type="match status" value="1"/>
</dbReference>
<proteinExistence type="predicted"/>
<dbReference type="InterPro" id="IPR029068">
    <property type="entry name" value="Glyas_Bleomycin-R_OHBP_Dase"/>
</dbReference>
<evidence type="ECO:0000313" key="3">
    <source>
        <dbReference type="Proteomes" id="UP000632138"/>
    </source>
</evidence>
<evidence type="ECO:0000259" key="1">
    <source>
        <dbReference type="Pfam" id="PF18029"/>
    </source>
</evidence>
<dbReference type="Pfam" id="PF18029">
    <property type="entry name" value="Glyoxalase_6"/>
    <property type="match status" value="2"/>
</dbReference>
<gene>
    <name evidence="2" type="ORF">JIG36_03045</name>
</gene>
<keyword evidence="3" id="KW-1185">Reference proteome</keyword>
<dbReference type="RefSeq" id="WP_203374410.1">
    <property type="nucleotide sequence ID" value="NZ_JAENHP010000001.1"/>
</dbReference>
<reference evidence="2 3" key="1">
    <citation type="submission" date="2021-01" db="EMBL/GenBank/DDBJ databases">
        <title>Actinoplanes sp. nov. LDG1-06 isolated from lichen.</title>
        <authorList>
            <person name="Saeng-In P."/>
            <person name="Phongsopitanun W."/>
            <person name="Kanchanasin P."/>
            <person name="Yuki M."/>
            <person name="Kudo T."/>
            <person name="Ohkuma M."/>
            <person name="Tanasupawat S."/>
        </authorList>
    </citation>
    <scope>NUCLEOTIDE SEQUENCE [LARGE SCALE GENOMIC DNA]</scope>
    <source>
        <strain evidence="2 3">LDG1-06</strain>
    </source>
</reference>
<feature type="domain" description="Glyoxalase-like" evidence="1">
    <location>
        <begin position="135"/>
        <end position="236"/>
    </location>
</feature>
<organism evidence="2 3">
    <name type="scientific">Paractinoplanes ovalisporus</name>
    <dbReference type="NCBI Taxonomy" id="2810368"/>
    <lineage>
        <taxon>Bacteria</taxon>
        <taxon>Bacillati</taxon>
        <taxon>Actinomycetota</taxon>
        <taxon>Actinomycetes</taxon>
        <taxon>Micromonosporales</taxon>
        <taxon>Micromonosporaceae</taxon>
        <taxon>Paractinoplanes</taxon>
    </lineage>
</organism>
<dbReference type="InterPro" id="IPR041581">
    <property type="entry name" value="Glyoxalase_6"/>
</dbReference>
<dbReference type="Gene3D" id="3.10.180.10">
    <property type="entry name" value="2,3-Dihydroxybiphenyl 1,2-Dioxygenase, domain 1"/>
    <property type="match status" value="2"/>
</dbReference>